<evidence type="ECO:0000313" key="5">
    <source>
        <dbReference type="EMBL" id="GEU37926.1"/>
    </source>
</evidence>
<feature type="compositionally biased region" description="Basic and acidic residues" evidence="2">
    <location>
        <begin position="969"/>
        <end position="988"/>
    </location>
</feature>
<feature type="region of interest" description="Disordered" evidence="2">
    <location>
        <begin position="328"/>
        <end position="400"/>
    </location>
</feature>
<proteinExistence type="predicted"/>
<dbReference type="InterPro" id="IPR013103">
    <property type="entry name" value="RVT_2"/>
</dbReference>
<feature type="domain" description="Reverse transcriptase Ty1/copia-type" evidence="3">
    <location>
        <begin position="720"/>
        <end position="769"/>
    </location>
</feature>
<name>A0A6L2JLT3_TANCI</name>
<evidence type="ECO:0000259" key="3">
    <source>
        <dbReference type="Pfam" id="PF07727"/>
    </source>
</evidence>
<feature type="coiled-coil region" evidence="1">
    <location>
        <begin position="179"/>
        <end position="209"/>
    </location>
</feature>
<protein>
    <recommendedName>
        <fullName evidence="6">Integrase, catalytic region, zinc finger, CCHC-type, peptidase aspartic, catalytic</fullName>
    </recommendedName>
</protein>
<keyword evidence="1" id="KW-0175">Coiled coil</keyword>
<dbReference type="InterPro" id="IPR025724">
    <property type="entry name" value="GAG-pre-integrase_dom"/>
</dbReference>
<evidence type="ECO:0000256" key="1">
    <source>
        <dbReference type="SAM" id="Coils"/>
    </source>
</evidence>
<feature type="region of interest" description="Disordered" evidence="2">
    <location>
        <begin position="1346"/>
        <end position="1371"/>
    </location>
</feature>
<dbReference type="Pfam" id="PF13976">
    <property type="entry name" value="gag_pre-integrs"/>
    <property type="match status" value="1"/>
</dbReference>
<gene>
    <name evidence="5" type="ORF">Tci_009904</name>
</gene>
<feature type="region of interest" description="Disordered" evidence="2">
    <location>
        <begin position="591"/>
        <end position="617"/>
    </location>
</feature>
<accession>A0A6L2JLT3</accession>
<dbReference type="EMBL" id="BKCJ010000990">
    <property type="protein sequence ID" value="GEU37926.1"/>
    <property type="molecule type" value="Genomic_DNA"/>
</dbReference>
<feature type="compositionally biased region" description="Basic and acidic residues" evidence="2">
    <location>
        <begin position="1258"/>
        <end position="1277"/>
    </location>
</feature>
<feature type="region of interest" description="Disordered" evidence="2">
    <location>
        <begin position="1258"/>
        <end position="1320"/>
    </location>
</feature>
<evidence type="ECO:0000259" key="4">
    <source>
        <dbReference type="Pfam" id="PF13976"/>
    </source>
</evidence>
<evidence type="ECO:0000256" key="2">
    <source>
        <dbReference type="SAM" id="MobiDB-lite"/>
    </source>
</evidence>
<feature type="compositionally biased region" description="Polar residues" evidence="2">
    <location>
        <begin position="336"/>
        <end position="350"/>
    </location>
</feature>
<feature type="region of interest" description="Disordered" evidence="2">
    <location>
        <begin position="969"/>
        <end position="1026"/>
    </location>
</feature>
<reference evidence="5" key="1">
    <citation type="journal article" date="2019" name="Sci. Rep.">
        <title>Draft genome of Tanacetum cinerariifolium, the natural source of mosquito coil.</title>
        <authorList>
            <person name="Yamashiro T."/>
            <person name="Shiraishi A."/>
            <person name="Satake H."/>
            <person name="Nakayama K."/>
        </authorList>
    </citation>
    <scope>NUCLEOTIDE SEQUENCE</scope>
</reference>
<sequence length="1392" mass="158054">MLLMQAQENGVVLDEEQLLFLVGGHDTAIDEDVDEPPVQDLALDVDNMFQADECDAFDSDVDEAPTAQTMFMANLSSADLVYDEAGPSYDLDFLSEVHKYDNYQEAVCEHHEAHEMHHDIQPNCIVDSQGDYTGFYVAMNSELTVSRFSEMHDAHTTVQAHYLKLEDRTLDFQTLDFQLTQLTEKVTILQEQNELFRAENEKIKQHYKELYAIDVEPIPLHIRNNREVHPDYLKHLKESVETLREIVEETRVERPLDRSLASACLYTKQSQKLLEYVIGTCLKDFNKQDKQHATTPFHRKKQVTFEDQCETSNNNTQKHVEQLNIQKNNVPVIPSTGVNSSTDASGSKPRSNTKKNRISPAKSVNKKKVKEHPRTNNSSLKKRNHVDSSISSKHSGCSKHMMRNRSQLRNFIKKFIGTVRFKNDHFGVIMGYGDYVINDSVISRHLCYVRNTDGVELIKGSRGFNLYTISVKDMMKSSPICLLSKASKNKSWLWRYRLNHLNFDTINDLARKDLLRDLPRLKFEKDHLCSACQLRKSKKHTHKLKAENTIMEGLYNLHMDLCEPIKDLGKLQPTADIGIFVGYAPSRKASTPSSSTTIDQDAPFPSRSPSSSKLQPPISHLGVAAGSTIIEDNPFATAENDPFINVYASESSSKALLFGNITMQEEIHEFDRLQVWELVPRPDCVMIIALKWIYKVNLDEYGDVLKTRLGWWPSDIDKRRMDVKTTFLNDELKEEVYVTQPEGFVDPDHPTYVYHLKKALYGLKQAPRKFGLDSCDPIDTPMVDRLKLDEDPLGIPVEQTLFRNNMANENVLAPAPTRSNDQILLFVAWEAKTRAYHFQLDKDWFTLDANPLRQALEITPIDQAHQFESPPLGDAIMDFVNQLGYPGEIHFVSRMAVNNLYQPWRAILSMINQCLTEDLRLGNLKFVPKGQDDEVFEMKIANELITKEIRRASYYKGYLEMVANHERRITAEKESGKKKTAPKADKPVKPAPAIQAKPATAKQPKLKPIKEKSTKPTPLQKAGKEATRPLPVVEGKRKAIITKEQVAKSLLALHTPKRRSRAGLDLGKTLESRPSPEQVLIEEDQARPDPGQSHVALAGPNPEPMHDDFVSTVYPQVHESLKHTTEEHEAKTRAYHFQLDKDWFTLDANPLRQALEITPIDQAHQFESPPLGDAIMDFMNQLGYPGEIHFTFLADKVNLGSPAKKEDLRLGNLKFVPKGQDDEVFEMKIANELITKEIRRASYYKGYLEMVANHERRITAEKESGKKKTAPKADKPVKPAPAIQAKPATAKQPKLKPIKEKSTKPTPLQKAGKEATRPLPVVEGKRKAIITKEQVAKSLLALHTPKRRICETPSPEDAETGADTDKVISEDDTKILNFGEEQGEDVDKKVYL</sequence>
<organism evidence="5">
    <name type="scientific">Tanacetum cinerariifolium</name>
    <name type="common">Dalmatian daisy</name>
    <name type="synonym">Chrysanthemum cinerariifolium</name>
    <dbReference type="NCBI Taxonomy" id="118510"/>
    <lineage>
        <taxon>Eukaryota</taxon>
        <taxon>Viridiplantae</taxon>
        <taxon>Streptophyta</taxon>
        <taxon>Embryophyta</taxon>
        <taxon>Tracheophyta</taxon>
        <taxon>Spermatophyta</taxon>
        <taxon>Magnoliopsida</taxon>
        <taxon>eudicotyledons</taxon>
        <taxon>Gunneridae</taxon>
        <taxon>Pentapetalae</taxon>
        <taxon>asterids</taxon>
        <taxon>campanulids</taxon>
        <taxon>Asterales</taxon>
        <taxon>Asteraceae</taxon>
        <taxon>Asteroideae</taxon>
        <taxon>Anthemideae</taxon>
        <taxon>Anthemidinae</taxon>
        <taxon>Tanacetum</taxon>
    </lineage>
</organism>
<comment type="caution">
    <text evidence="5">The sequence shown here is derived from an EMBL/GenBank/DDBJ whole genome shotgun (WGS) entry which is preliminary data.</text>
</comment>
<dbReference type="Pfam" id="PF07727">
    <property type="entry name" value="RVT_2"/>
    <property type="match status" value="1"/>
</dbReference>
<evidence type="ECO:0008006" key="6">
    <source>
        <dbReference type="Google" id="ProtNLM"/>
    </source>
</evidence>
<feature type="domain" description="GAG-pre-integrase" evidence="4">
    <location>
        <begin position="465"/>
        <end position="537"/>
    </location>
</feature>